<reference evidence="3 4" key="1">
    <citation type="submission" date="2017-08" db="EMBL/GenBank/DDBJ databases">
        <authorList>
            <person name="de Groot N.N."/>
        </authorList>
    </citation>
    <scope>NUCLEOTIDE SEQUENCE [LARGE SCALE GENOMIC DNA]</scope>
    <source>
        <strain evidence="3 4">JC85</strain>
    </source>
</reference>
<dbReference type="EMBL" id="OBQD01000013">
    <property type="protein sequence ID" value="SOC44692.1"/>
    <property type="molecule type" value="Genomic_DNA"/>
</dbReference>
<name>A0A285US89_9HYPH</name>
<accession>A0A285US89</accession>
<dbReference type="Gene3D" id="3.40.50.620">
    <property type="entry name" value="HUPs"/>
    <property type="match status" value="1"/>
</dbReference>
<dbReference type="PANTHER" id="PTHR43196:SF2">
    <property type="entry name" value="PHOSPHOADENOSINE PHOSPHOSULFATE REDUCTASE"/>
    <property type="match status" value="1"/>
</dbReference>
<feature type="region of interest" description="Disordered" evidence="1">
    <location>
        <begin position="1"/>
        <end position="28"/>
    </location>
</feature>
<dbReference type="RefSeq" id="WP_097141603.1">
    <property type="nucleotide sequence ID" value="NZ_OBQD01000013.1"/>
</dbReference>
<evidence type="ECO:0000259" key="2">
    <source>
        <dbReference type="Pfam" id="PF01507"/>
    </source>
</evidence>
<dbReference type="InterPro" id="IPR002500">
    <property type="entry name" value="PAPS_reduct_dom"/>
</dbReference>
<gene>
    <name evidence="3" type="ORF">SAMN05892877_11368</name>
</gene>
<evidence type="ECO:0000256" key="1">
    <source>
        <dbReference type="SAM" id="MobiDB-lite"/>
    </source>
</evidence>
<dbReference type="GO" id="GO:0016740">
    <property type="term" value="F:transferase activity"/>
    <property type="evidence" value="ECO:0007669"/>
    <property type="project" value="UniProtKB-KW"/>
</dbReference>
<keyword evidence="4" id="KW-1185">Reference proteome</keyword>
<feature type="domain" description="Phosphoadenosine phosphosulphate reductase" evidence="2">
    <location>
        <begin position="37"/>
        <end position="96"/>
    </location>
</feature>
<evidence type="ECO:0000313" key="4">
    <source>
        <dbReference type="Proteomes" id="UP000219167"/>
    </source>
</evidence>
<feature type="domain" description="Phosphoadenosine phosphosulphate reductase" evidence="2">
    <location>
        <begin position="177"/>
        <end position="247"/>
    </location>
</feature>
<sequence length="359" mass="40513">MPSLIVPRRQAYPPSRRPRHSLFRNRPADGDETFQHLVNVSGGKDSTAVYLLALEAGRPFRAVFADTGHEHELTYEFVSRLSERTGGPPIEIVRADFSARLASHRNYILREWPKQGVPDEIVAEAAALNVPTGIPFLDLCICKGRFPSRMAQFCSEELKSLPITLQVVFPMLRNGPVLQWLGIRAAESHNRAKLPFWNRHDSGCMLWRPIFRWSVDDVWSMHRRHGIAPNPLYGLGMGRVGCMPCINCRKNELREIASRFPEHIERVARWEAIVSAANKRRVSTFFAALKDPMDVDRPGTYAGIHTVVEWSRTSRGGRQYELFFDGQAGSGCNSDLALCEWNEAQRNTIDLAALAPPVS</sequence>
<evidence type="ECO:0000313" key="3">
    <source>
        <dbReference type="EMBL" id="SOC44692.1"/>
    </source>
</evidence>
<dbReference type="SUPFAM" id="SSF52402">
    <property type="entry name" value="Adenine nucleotide alpha hydrolases-like"/>
    <property type="match status" value="1"/>
</dbReference>
<keyword evidence="3" id="KW-0808">Transferase</keyword>
<dbReference type="PANTHER" id="PTHR43196">
    <property type="entry name" value="SULFATE ADENYLYLTRANSFERASE SUBUNIT 2"/>
    <property type="match status" value="1"/>
</dbReference>
<protein>
    <submittedName>
        <fullName evidence="3">3'-phosphoadenosine 5'-phosphosulfate sulfotransferase (PAPS reductase)/FAD synthetase</fullName>
    </submittedName>
</protein>
<dbReference type="AlphaFoldDB" id="A0A285US89"/>
<dbReference type="Pfam" id="PF01507">
    <property type="entry name" value="PAPS_reduct"/>
    <property type="match status" value="2"/>
</dbReference>
<organism evidence="3 4">
    <name type="scientific">Rhizobium subbaraonis</name>
    <dbReference type="NCBI Taxonomy" id="908946"/>
    <lineage>
        <taxon>Bacteria</taxon>
        <taxon>Pseudomonadati</taxon>
        <taxon>Pseudomonadota</taxon>
        <taxon>Alphaproteobacteria</taxon>
        <taxon>Hyphomicrobiales</taxon>
        <taxon>Rhizobiaceae</taxon>
        <taxon>Rhizobium/Agrobacterium group</taxon>
        <taxon>Rhizobium</taxon>
    </lineage>
</organism>
<dbReference type="InterPro" id="IPR014729">
    <property type="entry name" value="Rossmann-like_a/b/a_fold"/>
</dbReference>
<proteinExistence type="predicted"/>
<dbReference type="InterPro" id="IPR050128">
    <property type="entry name" value="Sulfate_adenylyltrnsfr_sub2"/>
</dbReference>
<dbReference type="OrthoDB" id="9772814at2"/>
<dbReference type="Proteomes" id="UP000219167">
    <property type="component" value="Unassembled WGS sequence"/>
</dbReference>